<dbReference type="SMART" id="SM00020">
    <property type="entry name" value="Tryp_SPc"/>
    <property type="match status" value="1"/>
</dbReference>
<feature type="domain" description="Peptidase S1" evidence="3">
    <location>
        <begin position="21"/>
        <end position="159"/>
    </location>
</feature>
<reference evidence="4" key="1">
    <citation type="submission" date="2013-04" db="EMBL/GenBank/DDBJ databases">
        <authorList>
            <person name="Qu J."/>
            <person name="Murali S.C."/>
            <person name="Bandaranaike D."/>
            <person name="Bellair M."/>
            <person name="Blankenburg K."/>
            <person name="Chao H."/>
            <person name="Dinh H."/>
            <person name="Doddapaneni H."/>
            <person name="Downs B."/>
            <person name="Dugan-Rocha S."/>
            <person name="Elkadiri S."/>
            <person name="Gnanaolivu R.D."/>
            <person name="Hernandez B."/>
            <person name="Javaid M."/>
            <person name="Jayaseelan J.C."/>
            <person name="Lee S."/>
            <person name="Li M."/>
            <person name="Ming W."/>
            <person name="Munidasa M."/>
            <person name="Muniz J."/>
            <person name="Nguyen L."/>
            <person name="Ongeri F."/>
            <person name="Osuji N."/>
            <person name="Pu L.-L."/>
            <person name="Puazo M."/>
            <person name="Qu C."/>
            <person name="Quiroz J."/>
            <person name="Raj R."/>
            <person name="Weissenberger G."/>
            <person name="Xin Y."/>
            <person name="Zou X."/>
            <person name="Han Y."/>
            <person name="Richards S."/>
            <person name="Worley K."/>
            <person name="Muzny D."/>
            <person name="Gibbs R."/>
        </authorList>
    </citation>
    <scope>NUCLEOTIDE SEQUENCE</scope>
    <source>
        <strain evidence="4">Sampled in the wild</strain>
    </source>
</reference>
<evidence type="ECO:0000259" key="3">
    <source>
        <dbReference type="PROSITE" id="PS50240"/>
    </source>
</evidence>
<dbReference type="PANTHER" id="PTHR24253:SF176">
    <property type="entry name" value="CORIN, ISOFORM B"/>
    <property type="match status" value="1"/>
</dbReference>
<dbReference type="AlphaFoldDB" id="A0A8K0NYD3"/>
<dbReference type="Pfam" id="PF00089">
    <property type="entry name" value="Trypsin"/>
    <property type="match status" value="1"/>
</dbReference>
<name>A0A8K0NYD3_LADFU</name>
<keyword evidence="5" id="KW-1185">Reference proteome</keyword>
<dbReference type="Gene3D" id="2.40.10.10">
    <property type="entry name" value="Trypsin-like serine proteases"/>
    <property type="match status" value="1"/>
</dbReference>
<dbReference type="InterPro" id="IPR009003">
    <property type="entry name" value="Peptidase_S1_PA"/>
</dbReference>
<evidence type="ECO:0000256" key="2">
    <source>
        <dbReference type="SAM" id="MobiDB-lite"/>
    </source>
</evidence>
<dbReference type="PANTHER" id="PTHR24253">
    <property type="entry name" value="TRANSMEMBRANE PROTEASE SERINE"/>
    <property type="match status" value="1"/>
</dbReference>
<dbReference type="PRINTS" id="PR00722">
    <property type="entry name" value="CHYMOTRYPSIN"/>
</dbReference>
<reference evidence="4" key="2">
    <citation type="submission" date="2017-10" db="EMBL/GenBank/DDBJ databases">
        <title>Ladona fulva Genome sequencing and assembly.</title>
        <authorList>
            <person name="Murali S."/>
            <person name="Richards S."/>
            <person name="Bandaranaike D."/>
            <person name="Bellair M."/>
            <person name="Blankenburg K."/>
            <person name="Chao H."/>
            <person name="Dinh H."/>
            <person name="Doddapaneni H."/>
            <person name="Dugan-Rocha S."/>
            <person name="Elkadiri S."/>
            <person name="Gnanaolivu R."/>
            <person name="Hernandez B."/>
            <person name="Skinner E."/>
            <person name="Javaid M."/>
            <person name="Lee S."/>
            <person name="Li M."/>
            <person name="Ming W."/>
            <person name="Munidasa M."/>
            <person name="Muniz J."/>
            <person name="Nguyen L."/>
            <person name="Hughes D."/>
            <person name="Osuji N."/>
            <person name="Pu L.-L."/>
            <person name="Puazo M."/>
            <person name="Qu C."/>
            <person name="Quiroz J."/>
            <person name="Raj R."/>
            <person name="Weissenberger G."/>
            <person name="Xin Y."/>
            <person name="Zou X."/>
            <person name="Han Y."/>
            <person name="Worley K."/>
            <person name="Muzny D."/>
            <person name="Gibbs R."/>
        </authorList>
    </citation>
    <scope>NUCLEOTIDE SEQUENCE</scope>
    <source>
        <strain evidence="4">Sampled in the wild</strain>
    </source>
</reference>
<keyword evidence="1" id="KW-1015">Disulfide bond</keyword>
<dbReference type="CDD" id="cd00190">
    <property type="entry name" value="Tryp_SPc"/>
    <property type="match status" value="1"/>
</dbReference>
<evidence type="ECO:0000256" key="1">
    <source>
        <dbReference type="ARBA" id="ARBA00023157"/>
    </source>
</evidence>
<evidence type="ECO:0000313" key="5">
    <source>
        <dbReference type="Proteomes" id="UP000792457"/>
    </source>
</evidence>
<dbReference type="InterPro" id="IPR043504">
    <property type="entry name" value="Peptidase_S1_PA_chymotrypsin"/>
</dbReference>
<dbReference type="OrthoDB" id="5979691at2759"/>
<organism evidence="4 5">
    <name type="scientific">Ladona fulva</name>
    <name type="common">Scarce chaser dragonfly</name>
    <name type="synonym">Libellula fulva</name>
    <dbReference type="NCBI Taxonomy" id="123851"/>
    <lineage>
        <taxon>Eukaryota</taxon>
        <taxon>Metazoa</taxon>
        <taxon>Ecdysozoa</taxon>
        <taxon>Arthropoda</taxon>
        <taxon>Hexapoda</taxon>
        <taxon>Insecta</taxon>
        <taxon>Pterygota</taxon>
        <taxon>Palaeoptera</taxon>
        <taxon>Odonata</taxon>
        <taxon>Epiprocta</taxon>
        <taxon>Anisoptera</taxon>
        <taxon>Libelluloidea</taxon>
        <taxon>Libellulidae</taxon>
        <taxon>Ladona</taxon>
    </lineage>
</organism>
<dbReference type="GO" id="GO:0006508">
    <property type="term" value="P:proteolysis"/>
    <property type="evidence" value="ECO:0007669"/>
    <property type="project" value="InterPro"/>
</dbReference>
<dbReference type="PROSITE" id="PS50240">
    <property type="entry name" value="TRYPSIN_DOM"/>
    <property type="match status" value="1"/>
</dbReference>
<dbReference type="InterPro" id="IPR001254">
    <property type="entry name" value="Trypsin_dom"/>
</dbReference>
<sequence length="159" mass="17585">MLPVCGRQRRVSHNGSPKTRIVGGSESAPGDWPFLAALLGGPEQVFYCAGVLIADQWVLSASHCVGNQSDPSGWTIQLGVTRRRSHAYFGQKVQVRRVVPHPLYNQGVTHDNDVALFQLKSRVTFHEHLLPVCLPPSSHQLVPETLCTVIGWGKREDRD</sequence>
<gene>
    <name evidence="4" type="ORF">J437_LFUL007288</name>
</gene>
<dbReference type="PROSITE" id="PS00134">
    <property type="entry name" value="TRYPSIN_HIS"/>
    <property type="match status" value="1"/>
</dbReference>
<dbReference type="GO" id="GO:0004252">
    <property type="term" value="F:serine-type endopeptidase activity"/>
    <property type="evidence" value="ECO:0007669"/>
    <property type="project" value="InterPro"/>
</dbReference>
<dbReference type="SUPFAM" id="SSF50494">
    <property type="entry name" value="Trypsin-like serine proteases"/>
    <property type="match status" value="1"/>
</dbReference>
<accession>A0A8K0NYD3</accession>
<dbReference type="Proteomes" id="UP000792457">
    <property type="component" value="Unassembled WGS sequence"/>
</dbReference>
<feature type="region of interest" description="Disordered" evidence="2">
    <location>
        <begin position="1"/>
        <end position="25"/>
    </location>
</feature>
<dbReference type="InterPro" id="IPR001314">
    <property type="entry name" value="Peptidase_S1A"/>
</dbReference>
<protein>
    <recommendedName>
        <fullName evidence="3">Peptidase S1 domain-containing protein</fullName>
    </recommendedName>
</protein>
<dbReference type="EMBL" id="KZ308289">
    <property type="protein sequence ID" value="KAG8226596.1"/>
    <property type="molecule type" value="Genomic_DNA"/>
</dbReference>
<comment type="caution">
    <text evidence="4">The sequence shown here is derived from an EMBL/GenBank/DDBJ whole genome shotgun (WGS) entry which is preliminary data.</text>
</comment>
<feature type="non-terminal residue" evidence="4">
    <location>
        <position position="159"/>
    </location>
</feature>
<dbReference type="FunFam" id="2.40.10.10:FF:000068">
    <property type="entry name" value="transmembrane protease serine 2"/>
    <property type="match status" value="1"/>
</dbReference>
<dbReference type="InterPro" id="IPR018114">
    <property type="entry name" value="TRYPSIN_HIS"/>
</dbReference>
<proteinExistence type="predicted"/>
<evidence type="ECO:0000313" key="4">
    <source>
        <dbReference type="EMBL" id="KAG8226596.1"/>
    </source>
</evidence>